<dbReference type="AlphaFoldDB" id="A0A382NJL7"/>
<dbReference type="GO" id="GO:0009116">
    <property type="term" value="P:nucleoside metabolic process"/>
    <property type="evidence" value="ECO:0007669"/>
    <property type="project" value="InterPro"/>
</dbReference>
<feature type="region of interest" description="Disordered" evidence="1">
    <location>
        <begin position="17"/>
        <end position="44"/>
    </location>
</feature>
<feature type="non-terminal residue" evidence="2">
    <location>
        <position position="1"/>
    </location>
</feature>
<feature type="non-terminal residue" evidence="2">
    <location>
        <position position="44"/>
    </location>
</feature>
<reference evidence="2" key="1">
    <citation type="submission" date="2018-05" db="EMBL/GenBank/DDBJ databases">
        <authorList>
            <person name="Lanie J.A."/>
            <person name="Ng W.-L."/>
            <person name="Kazmierczak K.M."/>
            <person name="Andrzejewski T.M."/>
            <person name="Davidsen T.M."/>
            <person name="Wayne K.J."/>
            <person name="Tettelin H."/>
            <person name="Glass J.I."/>
            <person name="Rusch D."/>
            <person name="Podicherti R."/>
            <person name="Tsui H.-C.T."/>
            <person name="Winkler M.E."/>
        </authorList>
    </citation>
    <scope>NUCLEOTIDE SEQUENCE</scope>
</reference>
<dbReference type="GO" id="GO:0003824">
    <property type="term" value="F:catalytic activity"/>
    <property type="evidence" value="ECO:0007669"/>
    <property type="project" value="InterPro"/>
</dbReference>
<organism evidence="2">
    <name type="scientific">marine metagenome</name>
    <dbReference type="NCBI Taxonomy" id="408172"/>
    <lineage>
        <taxon>unclassified sequences</taxon>
        <taxon>metagenomes</taxon>
        <taxon>ecological metagenomes</taxon>
    </lineage>
</organism>
<gene>
    <name evidence="2" type="ORF">METZ01_LOCUS313359</name>
</gene>
<evidence type="ECO:0000313" key="2">
    <source>
        <dbReference type="EMBL" id="SVC60505.1"/>
    </source>
</evidence>
<sequence length="44" mass="4718">VTTVTIASDHINRTGENYLIGNTPHNGGPRFPDASSLYKEETGS</sequence>
<proteinExistence type="predicted"/>
<dbReference type="EMBL" id="UINC01100443">
    <property type="protein sequence ID" value="SVC60505.1"/>
    <property type="molecule type" value="Genomic_DNA"/>
</dbReference>
<protein>
    <submittedName>
        <fullName evidence="2">Uncharacterized protein</fullName>
    </submittedName>
</protein>
<dbReference type="Gene3D" id="3.40.50.1580">
    <property type="entry name" value="Nucleoside phosphorylase domain"/>
    <property type="match status" value="1"/>
</dbReference>
<dbReference type="InterPro" id="IPR035994">
    <property type="entry name" value="Nucleoside_phosphorylase_sf"/>
</dbReference>
<evidence type="ECO:0000256" key="1">
    <source>
        <dbReference type="SAM" id="MobiDB-lite"/>
    </source>
</evidence>
<name>A0A382NJL7_9ZZZZ</name>
<accession>A0A382NJL7</accession>